<dbReference type="PANTHER" id="PTHR36978">
    <property type="entry name" value="P-LOOP CONTAINING NUCLEOTIDE TRIPHOSPHATE HYDROLASE"/>
    <property type="match status" value="1"/>
</dbReference>
<evidence type="ECO:0008006" key="3">
    <source>
        <dbReference type="Google" id="ProtNLM"/>
    </source>
</evidence>
<dbReference type="AlphaFoldDB" id="A0A317WPD2"/>
<protein>
    <recommendedName>
        <fullName evidence="3">NAD dependent epimerase/dehydratase</fullName>
    </recommendedName>
</protein>
<dbReference type="Gene3D" id="3.40.50.300">
    <property type="entry name" value="P-loop containing nucleotide triphosphate hydrolases"/>
    <property type="match status" value="1"/>
</dbReference>
<dbReference type="InterPro" id="IPR027417">
    <property type="entry name" value="P-loop_NTPase"/>
</dbReference>
<dbReference type="RefSeq" id="XP_025401825.1">
    <property type="nucleotide sequence ID" value="XM_025546427.1"/>
</dbReference>
<dbReference type="PANTHER" id="PTHR36978:SF8">
    <property type="entry name" value="NAD DEPENDENT EPIMERASE_DEHYDRATASE"/>
    <property type="match status" value="1"/>
</dbReference>
<keyword evidence="2" id="KW-1185">Reference proteome</keyword>
<dbReference type="Pfam" id="PF17784">
    <property type="entry name" value="Sulfotransfer_4"/>
    <property type="match status" value="1"/>
</dbReference>
<accession>A0A317WPD2</accession>
<comment type="caution">
    <text evidence="1">The sequence shown here is derived from an EMBL/GenBank/DDBJ whole genome shotgun (WGS) entry which is preliminary data.</text>
</comment>
<evidence type="ECO:0000313" key="1">
    <source>
        <dbReference type="EMBL" id="PWY88289.1"/>
    </source>
</evidence>
<evidence type="ECO:0000313" key="2">
    <source>
        <dbReference type="Proteomes" id="UP000247233"/>
    </source>
</evidence>
<dbReference type="EMBL" id="MSFL01000005">
    <property type="protein sequence ID" value="PWY88289.1"/>
    <property type="molecule type" value="Genomic_DNA"/>
</dbReference>
<dbReference type="GeneID" id="37068664"/>
<name>A0A317WPD2_9EURO</name>
<dbReference type="OrthoDB" id="408152at2759"/>
<dbReference type="Proteomes" id="UP000247233">
    <property type="component" value="Unassembled WGS sequence"/>
</dbReference>
<organism evidence="1 2">
    <name type="scientific">Aspergillus heteromorphus CBS 117.55</name>
    <dbReference type="NCBI Taxonomy" id="1448321"/>
    <lineage>
        <taxon>Eukaryota</taxon>
        <taxon>Fungi</taxon>
        <taxon>Dikarya</taxon>
        <taxon>Ascomycota</taxon>
        <taxon>Pezizomycotina</taxon>
        <taxon>Eurotiomycetes</taxon>
        <taxon>Eurotiomycetidae</taxon>
        <taxon>Eurotiales</taxon>
        <taxon>Aspergillaceae</taxon>
        <taxon>Aspergillus</taxon>
        <taxon>Aspergillus subgen. Circumdati</taxon>
    </lineage>
</organism>
<dbReference type="VEuPathDB" id="FungiDB:BO70DRAFT_394008"/>
<proteinExistence type="predicted"/>
<gene>
    <name evidence="1" type="ORF">BO70DRAFT_394008</name>
</gene>
<sequence>METIKSVLYSYPPPPPRTRTRPFRVICVGLPRSATESLSHALEKLGLRPYHGWNLVFDSPEYIEQWARLAKRKYAGDPDGDVHISKAEFDALIGDHDAVLDSVPAMFAAELIEAYPEAKVILNTRRDLDAWHKSIMKTIVGIEDSWFQWLIKVFNADMFWVWEVYFTYAYCGLFRSPVKQSSRDGISRNGKWVYRDHCNMVRGMVEKQRLLEWAVEDGWRPLCEFLGEEVPDEPFPRGNDPAAFDEMAAKRVKPRIGGALCNMAITAISVSVVATLVGVSVKERGVPWKTIGGISSTVFADLQENVGGGRSGARDRASYFSLRSQAS</sequence>
<dbReference type="SUPFAM" id="SSF52540">
    <property type="entry name" value="P-loop containing nucleoside triphosphate hydrolases"/>
    <property type="match status" value="1"/>
</dbReference>
<dbReference type="STRING" id="1448321.A0A317WPD2"/>
<reference evidence="1 2" key="1">
    <citation type="submission" date="2016-12" db="EMBL/GenBank/DDBJ databases">
        <title>The genomes of Aspergillus section Nigri reveals drivers in fungal speciation.</title>
        <authorList>
            <consortium name="DOE Joint Genome Institute"/>
            <person name="Vesth T.C."/>
            <person name="Nybo J."/>
            <person name="Theobald S."/>
            <person name="Brandl J."/>
            <person name="Frisvad J.C."/>
            <person name="Nielsen K.F."/>
            <person name="Lyhne E.K."/>
            <person name="Kogle M.E."/>
            <person name="Kuo A."/>
            <person name="Riley R."/>
            <person name="Clum A."/>
            <person name="Nolan M."/>
            <person name="Lipzen A."/>
            <person name="Salamov A."/>
            <person name="Henrissat B."/>
            <person name="Wiebenga A."/>
            <person name="De Vries R.P."/>
            <person name="Grigoriev I.V."/>
            <person name="Mortensen U.H."/>
            <person name="Andersen M.R."/>
            <person name="Baker S.E."/>
        </authorList>
    </citation>
    <scope>NUCLEOTIDE SEQUENCE [LARGE SCALE GENOMIC DNA]</scope>
    <source>
        <strain evidence="1 2">CBS 117.55</strain>
    </source>
</reference>
<dbReference type="InterPro" id="IPR040632">
    <property type="entry name" value="Sulfotransfer_4"/>
</dbReference>